<evidence type="ECO:0008006" key="3">
    <source>
        <dbReference type="Google" id="ProtNLM"/>
    </source>
</evidence>
<dbReference type="InterPro" id="IPR041881">
    <property type="entry name" value="PqqD_sf"/>
</dbReference>
<dbReference type="EMBL" id="JAUSUB010000011">
    <property type="protein sequence ID" value="MDQ0270917.1"/>
    <property type="molecule type" value="Genomic_DNA"/>
</dbReference>
<organism evidence="1 2">
    <name type="scientific">Cytobacillus purgationiresistens</name>
    <dbReference type="NCBI Taxonomy" id="863449"/>
    <lineage>
        <taxon>Bacteria</taxon>
        <taxon>Bacillati</taxon>
        <taxon>Bacillota</taxon>
        <taxon>Bacilli</taxon>
        <taxon>Bacillales</taxon>
        <taxon>Bacillaceae</taxon>
        <taxon>Cytobacillus</taxon>
    </lineage>
</organism>
<dbReference type="Gene3D" id="1.10.10.1150">
    <property type="entry name" value="Coenzyme PQQ synthesis protein D (PqqD)"/>
    <property type="match status" value="1"/>
</dbReference>
<dbReference type="InterPro" id="IPR008792">
    <property type="entry name" value="PQQD"/>
</dbReference>
<keyword evidence="2" id="KW-1185">Reference proteome</keyword>
<reference evidence="1 2" key="1">
    <citation type="submission" date="2023-07" db="EMBL/GenBank/DDBJ databases">
        <title>Genomic Encyclopedia of Type Strains, Phase IV (KMG-IV): sequencing the most valuable type-strain genomes for metagenomic binning, comparative biology and taxonomic classification.</title>
        <authorList>
            <person name="Goeker M."/>
        </authorList>
    </citation>
    <scope>NUCLEOTIDE SEQUENCE [LARGE SCALE GENOMIC DNA]</scope>
    <source>
        <strain evidence="1 2">DSM 23494</strain>
    </source>
</reference>
<dbReference type="RefSeq" id="WP_307475722.1">
    <property type="nucleotide sequence ID" value="NZ_JAUSUB010000011.1"/>
</dbReference>
<evidence type="ECO:0000313" key="1">
    <source>
        <dbReference type="EMBL" id="MDQ0270917.1"/>
    </source>
</evidence>
<name>A0ABU0AI68_9BACI</name>
<accession>A0ABU0AI68</accession>
<dbReference type="Pfam" id="PF05402">
    <property type="entry name" value="PqqD"/>
    <property type="match status" value="1"/>
</dbReference>
<dbReference type="NCBIfam" id="NF033536">
    <property type="entry name" value="lasso_PqqD_Bac"/>
    <property type="match status" value="1"/>
</dbReference>
<dbReference type="Proteomes" id="UP001238088">
    <property type="component" value="Unassembled WGS sequence"/>
</dbReference>
<proteinExistence type="predicted"/>
<sequence>MSTKKMVSLKDKVQQVKGNLVSDMGGEKVMLSIENGKYYNLGEIGGDIWELISEPIEIDQIVSKLMDHYEVTREECETEVTSFLAQLKKENLIQLKGDF</sequence>
<protein>
    <recommendedName>
        <fullName evidence="3">Metallophosphoesterase</fullName>
    </recommendedName>
</protein>
<evidence type="ECO:0000313" key="2">
    <source>
        <dbReference type="Proteomes" id="UP001238088"/>
    </source>
</evidence>
<gene>
    <name evidence="1" type="ORF">J2S17_002803</name>
</gene>
<comment type="caution">
    <text evidence="1">The sequence shown here is derived from an EMBL/GenBank/DDBJ whole genome shotgun (WGS) entry which is preliminary data.</text>
</comment>